<feature type="transmembrane region" description="Helical" evidence="3">
    <location>
        <begin position="250"/>
        <end position="269"/>
    </location>
</feature>
<evidence type="ECO:0000313" key="4">
    <source>
        <dbReference type="EMBL" id="MBA0083722.1"/>
    </source>
</evidence>
<feature type="transmembrane region" description="Helical" evidence="3">
    <location>
        <begin position="133"/>
        <end position="150"/>
    </location>
</feature>
<feature type="transmembrane region" description="Helical" evidence="3">
    <location>
        <begin position="195"/>
        <end position="215"/>
    </location>
</feature>
<dbReference type="GO" id="GO:0016020">
    <property type="term" value="C:membrane"/>
    <property type="evidence" value="ECO:0007669"/>
    <property type="project" value="InterPro"/>
</dbReference>
<dbReference type="PROSITE" id="PS00379">
    <property type="entry name" value="CDP_ALCOHOL_P_TRANSF"/>
    <property type="match status" value="1"/>
</dbReference>
<protein>
    <submittedName>
        <fullName evidence="4">Phosphatidylcholine/phosphatidylserine synthase</fullName>
    </submittedName>
</protein>
<dbReference type="InterPro" id="IPR043130">
    <property type="entry name" value="CDP-OH_PTrfase_TM_dom"/>
</dbReference>
<feature type="transmembrane region" description="Helical" evidence="3">
    <location>
        <begin position="227"/>
        <end position="244"/>
    </location>
</feature>
<sequence length="278" mass="30809">MIPTAAPDQHEIPFTERRFRRQRFRRRGIFLLPSLCTVGNLLCGWYASAVALTGNGDDLDRAAKAIGLAILFDSLDGRLARLLKANTDFGIQFDSLADVVSFGIAPALLSYAWGVRHLPGFGYSAFIQQIGHFGWWFCFAFVVCCAWRLARFNVQGMAPGGSKYFIGMPTPAAAGVIAATVHAFPAPLQDDRWSVAWICVTLALAALMTSTIRFYSFKDIPWTRKQPSLAVVLLALLCAAIWRWSESVLFLMASSYAMVGVTLHVLRFVRHRLASRTV</sequence>
<dbReference type="AlphaFoldDB" id="A0A7V8NLU6"/>
<keyword evidence="1 2" id="KW-0808">Transferase</keyword>
<keyword evidence="3" id="KW-0812">Transmembrane</keyword>
<dbReference type="InterPro" id="IPR048254">
    <property type="entry name" value="CDP_ALCOHOL_P_TRANSF_CS"/>
</dbReference>
<dbReference type="Proteomes" id="UP000567293">
    <property type="component" value="Unassembled WGS sequence"/>
</dbReference>
<evidence type="ECO:0000256" key="1">
    <source>
        <dbReference type="ARBA" id="ARBA00022679"/>
    </source>
</evidence>
<organism evidence="4 5">
    <name type="scientific">Candidatus Acidiferrum panamense</name>
    <dbReference type="NCBI Taxonomy" id="2741543"/>
    <lineage>
        <taxon>Bacteria</taxon>
        <taxon>Pseudomonadati</taxon>
        <taxon>Acidobacteriota</taxon>
        <taxon>Terriglobia</taxon>
        <taxon>Candidatus Acidiferrales</taxon>
        <taxon>Candidatus Acidiferrum</taxon>
    </lineage>
</organism>
<name>A0A7V8NLU6_9BACT</name>
<gene>
    <name evidence="4" type="ORF">HRJ53_01885</name>
</gene>
<dbReference type="InterPro" id="IPR000462">
    <property type="entry name" value="CDP-OH_P_trans"/>
</dbReference>
<dbReference type="EMBL" id="JACDQQ010000190">
    <property type="protein sequence ID" value="MBA0083722.1"/>
    <property type="molecule type" value="Genomic_DNA"/>
</dbReference>
<dbReference type="GO" id="GO:0008654">
    <property type="term" value="P:phospholipid biosynthetic process"/>
    <property type="evidence" value="ECO:0007669"/>
    <property type="project" value="InterPro"/>
</dbReference>
<feature type="transmembrane region" description="Helical" evidence="3">
    <location>
        <begin position="28"/>
        <end position="47"/>
    </location>
</feature>
<dbReference type="Pfam" id="PF01066">
    <property type="entry name" value="CDP-OH_P_transf"/>
    <property type="match status" value="1"/>
</dbReference>
<comment type="caution">
    <text evidence="4">The sequence shown here is derived from an EMBL/GenBank/DDBJ whole genome shotgun (WGS) entry which is preliminary data.</text>
</comment>
<feature type="transmembrane region" description="Helical" evidence="3">
    <location>
        <begin position="162"/>
        <end position="183"/>
    </location>
</feature>
<evidence type="ECO:0000256" key="3">
    <source>
        <dbReference type="SAM" id="Phobius"/>
    </source>
</evidence>
<evidence type="ECO:0000313" key="5">
    <source>
        <dbReference type="Proteomes" id="UP000567293"/>
    </source>
</evidence>
<evidence type="ECO:0000256" key="2">
    <source>
        <dbReference type="RuleBase" id="RU003750"/>
    </source>
</evidence>
<reference evidence="4" key="1">
    <citation type="submission" date="2020-06" db="EMBL/GenBank/DDBJ databases">
        <title>Legume-microbial interactions unlock mineral nutrients during tropical forest succession.</title>
        <authorList>
            <person name="Epihov D.Z."/>
        </authorList>
    </citation>
    <scope>NUCLEOTIDE SEQUENCE [LARGE SCALE GENOMIC DNA]</scope>
    <source>
        <strain evidence="4">Pan2503</strain>
    </source>
</reference>
<comment type="similarity">
    <text evidence="2">Belongs to the CDP-alcohol phosphatidyltransferase class-I family.</text>
</comment>
<dbReference type="Gene3D" id="1.20.120.1760">
    <property type="match status" value="1"/>
</dbReference>
<keyword evidence="5" id="KW-1185">Reference proteome</keyword>
<dbReference type="GO" id="GO:0016780">
    <property type="term" value="F:phosphotransferase activity, for other substituted phosphate groups"/>
    <property type="evidence" value="ECO:0007669"/>
    <property type="project" value="InterPro"/>
</dbReference>
<accession>A0A7V8NLU6</accession>
<keyword evidence="3" id="KW-1133">Transmembrane helix</keyword>
<keyword evidence="3" id="KW-0472">Membrane</keyword>
<proteinExistence type="inferred from homology"/>